<dbReference type="Pfam" id="PF00486">
    <property type="entry name" value="Trans_reg_C"/>
    <property type="match status" value="1"/>
</dbReference>
<evidence type="ECO:0000313" key="11">
    <source>
        <dbReference type="Proteomes" id="UP000050864"/>
    </source>
</evidence>
<dbReference type="OrthoDB" id="6117814at2"/>
<feature type="domain" description="OmpR/PhoB-type" evidence="9">
    <location>
        <begin position="135"/>
        <end position="235"/>
    </location>
</feature>
<gene>
    <name evidence="10" type="ORF">ABB26_08505</name>
</gene>
<reference evidence="10 11" key="1">
    <citation type="submission" date="2015-05" db="EMBL/GenBank/DDBJ databases">
        <title>Genome sequencing and analysis of members of genus Stenotrophomonas.</title>
        <authorList>
            <person name="Patil P.P."/>
            <person name="Midha S."/>
            <person name="Patil P.B."/>
        </authorList>
    </citation>
    <scope>NUCLEOTIDE SEQUENCE [LARGE SCALE GENOMIC DNA]</scope>
    <source>
        <strain evidence="10 11">DSM 18929</strain>
    </source>
</reference>
<evidence type="ECO:0000256" key="1">
    <source>
        <dbReference type="ARBA" id="ARBA00022553"/>
    </source>
</evidence>
<feature type="modified residue" description="4-aspartylphosphate" evidence="6">
    <location>
        <position position="59"/>
    </location>
</feature>
<dbReference type="GO" id="GO:0000156">
    <property type="term" value="F:phosphorelay response regulator activity"/>
    <property type="evidence" value="ECO:0007669"/>
    <property type="project" value="TreeGrafter"/>
</dbReference>
<sequence length="235" mass="25468">MQRDMNGWSVMVLEDEEELREKFLIPGLRDEGFEVDGVGSALALYRALSLRSYDAFVVDVGLPDESGFAVTQHLRKLGNAGIVMLTGRRGADDHVHGLEQGADAYLSKPVGVVVLAATIRSVMRRTSSAAALPPVREPNTTGWCLTANGWRIATPSGADVGLSTGERLFLTVLAAAEGAVVTREAVIGHLGRDEQDFDLHRLEMLIYRLRRKVLAGTGCELPLTTVRGIGYLLLL</sequence>
<dbReference type="InterPro" id="IPR001867">
    <property type="entry name" value="OmpR/PhoB-type_DNA-bd"/>
</dbReference>
<keyword evidence="1 6" id="KW-0597">Phosphoprotein</keyword>
<keyword evidence="11" id="KW-1185">Reference proteome</keyword>
<dbReference type="SMART" id="SM00448">
    <property type="entry name" value="REC"/>
    <property type="match status" value="1"/>
</dbReference>
<evidence type="ECO:0000313" key="10">
    <source>
        <dbReference type="EMBL" id="KRG64222.1"/>
    </source>
</evidence>
<dbReference type="Proteomes" id="UP000050864">
    <property type="component" value="Unassembled WGS sequence"/>
</dbReference>
<dbReference type="InterPro" id="IPR036388">
    <property type="entry name" value="WH-like_DNA-bd_sf"/>
</dbReference>
<name>A0A0R0CDC3_9GAMM</name>
<feature type="DNA-binding region" description="OmpR/PhoB-type" evidence="7">
    <location>
        <begin position="135"/>
        <end position="235"/>
    </location>
</feature>
<dbReference type="STRING" id="405444.ABB26_08505"/>
<dbReference type="GO" id="GO:0032993">
    <property type="term" value="C:protein-DNA complex"/>
    <property type="evidence" value="ECO:0007669"/>
    <property type="project" value="TreeGrafter"/>
</dbReference>
<dbReference type="PANTHER" id="PTHR48111:SF1">
    <property type="entry name" value="TWO-COMPONENT RESPONSE REGULATOR ORR33"/>
    <property type="match status" value="1"/>
</dbReference>
<dbReference type="InterPro" id="IPR016032">
    <property type="entry name" value="Sig_transdc_resp-reg_C-effctor"/>
</dbReference>
<accession>A0A0R0CDC3</accession>
<protein>
    <submittedName>
        <fullName evidence="10">Uncharacterized protein</fullName>
    </submittedName>
</protein>
<dbReference type="PROSITE" id="PS50110">
    <property type="entry name" value="RESPONSE_REGULATORY"/>
    <property type="match status" value="1"/>
</dbReference>
<evidence type="ECO:0000256" key="2">
    <source>
        <dbReference type="ARBA" id="ARBA00023012"/>
    </source>
</evidence>
<dbReference type="InterPro" id="IPR001789">
    <property type="entry name" value="Sig_transdc_resp-reg_receiver"/>
</dbReference>
<evidence type="ECO:0000256" key="5">
    <source>
        <dbReference type="ARBA" id="ARBA00023163"/>
    </source>
</evidence>
<dbReference type="InterPro" id="IPR011006">
    <property type="entry name" value="CheY-like_superfamily"/>
</dbReference>
<evidence type="ECO:0000256" key="6">
    <source>
        <dbReference type="PROSITE-ProRule" id="PRU00169"/>
    </source>
</evidence>
<keyword evidence="2" id="KW-0902">Two-component regulatory system</keyword>
<evidence type="ECO:0000256" key="3">
    <source>
        <dbReference type="ARBA" id="ARBA00023015"/>
    </source>
</evidence>
<proteinExistence type="predicted"/>
<organism evidence="10 11">
    <name type="scientific">Stenotrophomonas humi</name>
    <dbReference type="NCBI Taxonomy" id="405444"/>
    <lineage>
        <taxon>Bacteria</taxon>
        <taxon>Pseudomonadati</taxon>
        <taxon>Pseudomonadota</taxon>
        <taxon>Gammaproteobacteria</taxon>
        <taxon>Lysobacterales</taxon>
        <taxon>Lysobacteraceae</taxon>
        <taxon>Stenotrophomonas</taxon>
    </lineage>
</organism>
<comment type="caution">
    <text evidence="10">The sequence shown here is derived from an EMBL/GenBank/DDBJ whole genome shotgun (WGS) entry which is preliminary data.</text>
</comment>
<dbReference type="GO" id="GO:0005829">
    <property type="term" value="C:cytosol"/>
    <property type="evidence" value="ECO:0007669"/>
    <property type="project" value="TreeGrafter"/>
</dbReference>
<dbReference type="CDD" id="cd00383">
    <property type="entry name" value="trans_reg_C"/>
    <property type="match status" value="1"/>
</dbReference>
<dbReference type="GO" id="GO:0006355">
    <property type="term" value="P:regulation of DNA-templated transcription"/>
    <property type="evidence" value="ECO:0007669"/>
    <property type="project" value="InterPro"/>
</dbReference>
<keyword evidence="5" id="KW-0804">Transcription</keyword>
<evidence type="ECO:0000259" key="9">
    <source>
        <dbReference type="PROSITE" id="PS51755"/>
    </source>
</evidence>
<evidence type="ECO:0000256" key="4">
    <source>
        <dbReference type="ARBA" id="ARBA00023125"/>
    </source>
</evidence>
<dbReference type="EMBL" id="LDJI01000015">
    <property type="protein sequence ID" value="KRG64222.1"/>
    <property type="molecule type" value="Genomic_DNA"/>
</dbReference>
<dbReference type="SUPFAM" id="SSF46894">
    <property type="entry name" value="C-terminal effector domain of the bipartite response regulators"/>
    <property type="match status" value="1"/>
</dbReference>
<dbReference type="AlphaFoldDB" id="A0A0R0CDC3"/>
<dbReference type="PANTHER" id="PTHR48111">
    <property type="entry name" value="REGULATOR OF RPOS"/>
    <property type="match status" value="1"/>
</dbReference>
<dbReference type="PATRIC" id="fig|405444.3.peg.701"/>
<evidence type="ECO:0000256" key="7">
    <source>
        <dbReference type="PROSITE-ProRule" id="PRU01091"/>
    </source>
</evidence>
<keyword evidence="4 7" id="KW-0238">DNA-binding</keyword>
<dbReference type="Gene3D" id="1.10.10.10">
    <property type="entry name" value="Winged helix-like DNA-binding domain superfamily/Winged helix DNA-binding domain"/>
    <property type="match status" value="1"/>
</dbReference>
<dbReference type="SMART" id="SM00862">
    <property type="entry name" value="Trans_reg_C"/>
    <property type="match status" value="1"/>
</dbReference>
<dbReference type="GO" id="GO:0000976">
    <property type="term" value="F:transcription cis-regulatory region binding"/>
    <property type="evidence" value="ECO:0007669"/>
    <property type="project" value="TreeGrafter"/>
</dbReference>
<dbReference type="PROSITE" id="PS51755">
    <property type="entry name" value="OMPR_PHOB"/>
    <property type="match status" value="1"/>
</dbReference>
<feature type="domain" description="Response regulatory" evidence="8">
    <location>
        <begin position="9"/>
        <end position="123"/>
    </location>
</feature>
<dbReference type="Pfam" id="PF00072">
    <property type="entry name" value="Response_reg"/>
    <property type="match status" value="1"/>
</dbReference>
<dbReference type="InterPro" id="IPR039420">
    <property type="entry name" value="WalR-like"/>
</dbReference>
<keyword evidence="3" id="KW-0805">Transcription regulation</keyword>
<dbReference type="Gene3D" id="3.40.50.2300">
    <property type="match status" value="1"/>
</dbReference>
<evidence type="ECO:0000259" key="8">
    <source>
        <dbReference type="PROSITE" id="PS50110"/>
    </source>
</evidence>
<dbReference type="SUPFAM" id="SSF52172">
    <property type="entry name" value="CheY-like"/>
    <property type="match status" value="1"/>
</dbReference>